<proteinExistence type="predicted"/>
<name>A0ACB1A724_MELEN</name>
<evidence type="ECO:0000313" key="2">
    <source>
        <dbReference type="Proteomes" id="UP001497535"/>
    </source>
</evidence>
<protein>
    <submittedName>
        <fullName evidence="1">Uncharacterized protein</fullName>
    </submittedName>
</protein>
<evidence type="ECO:0000313" key="1">
    <source>
        <dbReference type="EMBL" id="CAK5087033.1"/>
    </source>
</evidence>
<accession>A0ACB1A724</accession>
<dbReference type="EMBL" id="CAVMJV010000062">
    <property type="protein sequence ID" value="CAK5087033.1"/>
    <property type="molecule type" value="Genomic_DNA"/>
</dbReference>
<reference evidence="1" key="1">
    <citation type="submission" date="2023-11" db="EMBL/GenBank/DDBJ databases">
        <authorList>
            <person name="Poullet M."/>
        </authorList>
    </citation>
    <scope>NUCLEOTIDE SEQUENCE</scope>
    <source>
        <strain evidence="1">E1834</strain>
    </source>
</reference>
<dbReference type="Proteomes" id="UP001497535">
    <property type="component" value="Unassembled WGS sequence"/>
</dbReference>
<sequence length="233" mass="25168">MEEELKCPQCRHFLRQPVLLPCGHSYCRDCVLLLKQQRRNEGLLLPSLPPLPQPNLCSSSIVPSFSSSSSAPSSSCASDTLSLAPSCCDEGDHSSAPDDKLDKLSLLSDSADSGFGGGVFRAVAVGSRPNSFLSTTGHHLPRPLPPLPCSILSPSSASTTFLLQCLVCHKPAYFADEEDAIRRLPENATIARLLVKYLQQKQATIPAEEGKITTTNNTVVEPVPECQAKFFLF</sequence>
<keyword evidence="2" id="KW-1185">Reference proteome</keyword>
<organism evidence="1 2">
    <name type="scientific">Meloidogyne enterolobii</name>
    <name type="common">Root-knot nematode worm</name>
    <name type="synonym">Meloidogyne mayaguensis</name>
    <dbReference type="NCBI Taxonomy" id="390850"/>
    <lineage>
        <taxon>Eukaryota</taxon>
        <taxon>Metazoa</taxon>
        <taxon>Ecdysozoa</taxon>
        <taxon>Nematoda</taxon>
        <taxon>Chromadorea</taxon>
        <taxon>Rhabditida</taxon>
        <taxon>Tylenchina</taxon>
        <taxon>Tylenchomorpha</taxon>
        <taxon>Tylenchoidea</taxon>
        <taxon>Meloidogynidae</taxon>
        <taxon>Meloidogyninae</taxon>
        <taxon>Meloidogyne</taxon>
    </lineage>
</organism>
<comment type="caution">
    <text evidence="1">The sequence shown here is derived from an EMBL/GenBank/DDBJ whole genome shotgun (WGS) entry which is preliminary data.</text>
</comment>
<gene>
    <name evidence="1" type="ORF">MENTE1834_LOCUS34557</name>
</gene>